<proteinExistence type="inferred from homology"/>
<dbReference type="InterPro" id="IPR036259">
    <property type="entry name" value="MFS_trans_sf"/>
</dbReference>
<feature type="transmembrane region" description="Helical" evidence="10">
    <location>
        <begin position="200"/>
        <end position="219"/>
    </location>
</feature>
<accession>A0AAD9PXI9</accession>
<evidence type="ECO:0000313" key="14">
    <source>
        <dbReference type="Proteomes" id="UP001249851"/>
    </source>
</evidence>
<dbReference type="Pfam" id="PF07534">
    <property type="entry name" value="TLD"/>
    <property type="match status" value="1"/>
</dbReference>
<dbReference type="EMBL" id="JARQWQ010000110">
    <property type="protein sequence ID" value="KAK2550495.1"/>
    <property type="molecule type" value="Genomic_DNA"/>
</dbReference>
<reference evidence="13" key="2">
    <citation type="journal article" date="2023" name="Science">
        <title>Genomic signatures of disease resistance in endangered staghorn corals.</title>
        <authorList>
            <person name="Vollmer S.V."/>
            <person name="Selwyn J.D."/>
            <person name="Despard B.A."/>
            <person name="Roesel C.L."/>
        </authorList>
    </citation>
    <scope>NUCLEOTIDE SEQUENCE</scope>
    <source>
        <strain evidence="13">K2</strain>
    </source>
</reference>
<feature type="domain" description="TLDc" evidence="12">
    <location>
        <begin position="570"/>
        <end position="727"/>
    </location>
</feature>
<evidence type="ECO:0000256" key="1">
    <source>
        <dbReference type="ARBA" id="ARBA00004141"/>
    </source>
</evidence>
<keyword evidence="6" id="KW-0496">Mitochondrion</keyword>
<feature type="transmembrane region" description="Helical" evidence="10">
    <location>
        <begin position="441"/>
        <end position="463"/>
    </location>
</feature>
<dbReference type="Pfam" id="PF00083">
    <property type="entry name" value="Sugar_tr"/>
    <property type="match status" value="1"/>
</dbReference>
<dbReference type="PANTHER" id="PTHR23354:SF62">
    <property type="entry name" value="MUSTARD, ISOFORM V"/>
    <property type="match status" value="1"/>
</dbReference>
<reference evidence="13" key="1">
    <citation type="journal article" date="2023" name="G3 (Bethesda)">
        <title>Whole genome assembly and annotation of the endangered Caribbean coral Acropora cervicornis.</title>
        <authorList>
            <person name="Selwyn J.D."/>
            <person name="Vollmer S.V."/>
        </authorList>
    </citation>
    <scope>NUCLEOTIDE SEQUENCE</scope>
    <source>
        <strain evidence="13">K2</strain>
    </source>
</reference>
<keyword evidence="4 10" id="KW-0812">Transmembrane</keyword>
<evidence type="ECO:0000259" key="11">
    <source>
        <dbReference type="PROSITE" id="PS50850"/>
    </source>
</evidence>
<dbReference type="InterPro" id="IPR020846">
    <property type="entry name" value="MFS_dom"/>
</dbReference>
<evidence type="ECO:0000256" key="9">
    <source>
        <dbReference type="SAM" id="MobiDB-lite"/>
    </source>
</evidence>
<dbReference type="Gene3D" id="1.20.1250.20">
    <property type="entry name" value="MFS general substrate transporter like domains"/>
    <property type="match status" value="1"/>
</dbReference>
<dbReference type="PROSITE" id="PS51886">
    <property type="entry name" value="TLDC"/>
    <property type="match status" value="1"/>
</dbReference>
<dbReference type="InterPro" id="IPR005828">
    <property type="entry name" value="MFS_sugar_transport-like"/>
</dbReference>
<dbReference type="AlphaFoldDB" id="A0AAD9PXI9"/>
<dbReference type="GO" id="GO:0005634">
    <property type="term" value="C:nucleus"/>
    <property type="evidence" value="ECO:0007669"/>
    <property type="project" value="TreeGrafter"/>
</dbReference>
<evidence type="ECO:0000256" key="5">
    <source>
        <dbReference type="ARBA" id="ARBA00022989"/>
    </source>
</evidence>
<dbReference type="GO" id="GO:0016020">
    <property type="term" value="C:membrane"/>
    <property type="evidence" value="ECO:0007669"/>
    <property type="project" value="UniProtKB-SubCell"/>
</dbReference>
<evidence type="ECO:0000256" key="8">
    <source>
        <dbReference type="ARBA" id="ARBA00040604"/>
    </source>
</evidence>
<evidence type="ECO:0000256" key="10">
    <source>
        <dbReference type="SAM" id="Phobius"/>
    </source>
</evidence>
<evidence type="ECO:0000256" key="2">
    <source>
        <dbReference type="ARBA" id="ARBA00004173"/>
    </source>
</evidence>
<dbReference type="SMART" id="SM00584">
    <property type="entry name" value="TLDc"/>
    <property type="match status" value="1"/>
</dbReference>
<evidence type="ECO:0000256" key="4">
    <source>
        <dbReference type="ARBA" id="ARBA00022692"/>
    </source>
</evidence>
<comment type="caution">
    <text evidence="13">The sequence shown here is derived from an EMBL/GenBank/DDBJ whole genome shotgun (WGS) entry which is preliminary data.</text>
</comment>
<comment type="subcellular location">
    <subcellularLocation>
        <location evidence="1">Membrane</location>
        <topology evidence="1">Multi-pass membrane protein</topology>
    </subcellularLocation>
    <subcellularLocation>
        <location evidence="2">Mitochondrion</location>
    </subcellularLocation>
</comment>
<feature type="transmembrane region" description="Helical" evidence="10">
    <location>
        <begin position="115"/>
        <end position="133"/>
    </location>
</feature>
<feature type="region of interest" description="Disordered" evidence="9">
    <location>
        <begin position="493"/>
        <end position="534"/>
    </location>
</feature>
<dbReference type="GO" id="GO:0006979">
    <property type="term" value="P:response to oxidative stress"/>
    <property type="evidence" value="ECO:0007669"/>
    <property type="project" value="TreeGrafter"/>
</dbReference>
<comment type="similarity">
    <text evidence="3">Belongs to the OXR1 family.</text>
</comment>
<organism evidence="13 14">
    <name type="scientific">Acropora cervicornis</name>
    <name type="common">Staghorn coral</name>
    <dbReference type="NCBI Taxonomy" id="6130"/>
    <lineage>
        <taxon>Eukaryota</taxon>
        <taxon>Metazoa</taxon>
        <taxon>Cnidaria</taxon>
        <taxon>Anthozoa</taxon>
        <taxon>Hexacorallia</taxon>
        <taxon>Scleractinia</taxon>
        <taxon>Astrocoeniina</taxon>
        <taxon>Acroporidae</taxon>
        <taxon>Acropora</taxon>
    </lineage>
</organism>
<evidence type="ECO:0000256" key="7">
    <source>
        <dbReference type="ARBA" id="ARBA00023136"/>
    </source>
</evidence>
<feature type="transmembrane region" description="Helical" evidence="10">
    <location>
        <begin position="348"/>
        <end position="367"/>
    </location>
</feature>
<sequence>MSHSVSVESFFVNLMGTKKCLYGNVSLLALILFPLTYQIIIVELLSEEHPKRACNKTANCVQVRGGEEATNTSYEEKVNLSDFRFVYGMTQYLCVLLGTAVLGPIADAFGRVKSLSACLVITFIGGLSSAFAFNDITAFVLCRGIAGFATGSAHPIIFTLAAECVNSRLRAAVLCILWASTAIGVMSLTGIAFLIEKRRILVITITLPLLVAALLCRIVSESPPWKFLRSTLSDDDNSEAKGLLERNVRDDNTPQYRDCLNSWGRLYSASDTGIHRSCFRFLRFKEPRRIIIVLGFAWFSVGLMFQGLNTTSIQLLENLYANFAIRELVNLLGSCAFFILATKAGRRVSTVLSMSLAGVFCLLFSAASDEFLDSEEGAVMVVIQLIGRPCAMVALASLSLYSIELVPTMVRCSAMGLVTSFGYLGVAVCPLVMKIELMTHAVVPLGVMGSLSLTSGLVCHFLLPKTKGLTTYTLDDSSKISAQLGAWIPGVHRRRKKSSETGIDRVEMTQSGGADQRNDDQLEQGIIRKSSDDRVSRTSRWEMLSTDDARKNSQLICALTVEQSLDEESNLLLEEDIHKLVPHVPSCTWILVYSTFQHGMSLSTLYHRVREVETPVLIVVKDNNGFIFGVFSPTPPGMHSHFCGLGKSFFFTCKPKFQIYPCSGKNSYYTTGDSTGLAFGCSEGTFGLWLDNDLYHGRSTACETYNSEMLSATEDFICLGVEVWTFA</sequence>
<name>A0AAD9PXI9_ACRCE</name>
<feature type="transmembrane region" description="Helical" evidence="10">
    <location>
        <begin position="85"/>
        <end position="103"/>
    </location>
</feature>
<feature type="domain" description="Major facilitator superfamily (MFS) profile" evidence="11">
    <location>
        <begin position="24"/>
        <end position="467"/>
    </location>
</feature>
<dbReference type="GO" id="GO:0005739">
    <property type="term" value="C:mitochondrion"/>
    <property type="evidence" value="ECO:0007669"/>
    <property type="project" value="UniProtKB-SubCell"/>
</dbReference>
<evidence type="ECO:0000259" key="12">
    <source>
        <dbReference type="PROSITE" id="PS51886"/>
    </source>
</evidence>
<gene>
    <name evidence="13" type="ORF">P5673_028861</name>
</gene>
<feature type="transmembrane region" description="Helical" evidence="10">
    <location>
        <begin position="145"/>
        <end position="165"/>
    </location>
</feature>
<evidence type="ECO:0000313" key="13">
    <source>
        <dbReference type="EMBL" id="KAK2550495.1"/>
    </source>
</evidence>
<dbReference type="GO" id="GO:0022857">
    <property type="term" value="F:transmembrane transporter activity"/>
    <property type="evidence" value="ECO:0007669"/>
    <property type="project" value="InterPro"/>
</dbReference>
<dbReference type="PANTHER" id="PTHR23354">
    <property type="entry name" value="NUCLEOLAR PROTEIN 7/ESTROGEN RECEPTOR COACTIVATOR-RELATED"/>
    <property type="match status" value="1"/>
</dbReference>
<keyword evidence="5 10" id="KW-1133">Transmembrane helix</keyword>
<evidence type="ECO:0000256" key="3">
    <source>
        <dbReference type="ARBA" id="ARBA00009540"/>
    </source>
</evidence>
<feature type="transmembrane region" description="Helical" evidence="10">
    <location>
        <begin position="379"/>
        <end position="403"/>
    </location>
</feature>
<feature type="transmembrane region" description="Helical" evidence="10">
    <location>
        <begin position="290"/>
        <end position="308"/>
    </location>
</feature>
<keyword evidence="7 10" id="KW-0472">Membrane</keyword>
<dbReference type="PROSITE" id="PS50850">
    <property type="entry name" value="MFS"/>
    <property type="match status" value="1"/>
</dbReference>
<feature type="transmembrane region" description="Helical" evidence="10">
    <location>
        <begin position="320"/>
        <end position="341"/>
    </location>
</feature>
<feature type="transmembrane region" description="Helical" evidence="10">
    <location>
        <begin position="415"/>
        <end position="435"/>
    </location>
</feature>
<feature type="transmembrane region" description="Helical" evidence="10">
    <location>
        <begin position="172"/>
        <end position="194"/>
    </location>
</feature>
<evidence type="ECO:0000256" key="6">
    <source>
        <dbReference type="ARBA" id="ARBA00023128"/>
    </source>
</evidence>
<feature type="compositionally biased region" description="Basic and acidic residues" evidence="9">
    <location>
        <begin position="498"/>
        <end position="507"/>
    </location>
</feature>
<keyword evidence="14" id="KW-1185">Reference proteome</keyword>
<feature type="transmembrane region" description="Helical" evidence="10">
    <location>
        <begin position="21"/>
        <end position="41"/>
    </location>
</feature>
<protein>
    <recommendedName>
        <fullName evidence="8">Oxidation resistance protein 1</fullName>
    </recommendedName>
</protein>
<dbReference type="InterPro" id="IPR006571">
    <property type="entry name" value="TLDc_dom"/>
</dbReference>
<dbReference type="SUPFAM" id="SSF103473">
    <property type="entry name" value="MFS general substrate transporter"/>
    <property type="match status" value="1"/>
</dbReference>
<dbReference type="Proteomes" id="UP001249851">
    <property type="component" value="Unassembled WGS sequence"/>
</dbReference>